<proteinExistence type="predicted"/>
<accession>A0A7C3HTD6</accession>
<dbReference type="RefSeq" id="WP_409653567.1">
    <property type="nucleotide sequence ID" value="NZ_JBKBUW010000001.1"/>
</dbReference>
<dbReference type="InterPro" id="IPR038268">
    <property type="entry name" value="RHH_sf"/>
</dbReference>
<organism evidence="2">
    <name type="scientific">Meiothermus ruber</name>
    <dbReference type="NCBI Taxonomy" id="277"/>
    <lineage>
        <taxon>Bacteria</taxon>
        <taxon>Thermotogati</taxon>
        <taxon>Deinococcota</taxon>
        <taxon>Deinococci</taxon>
        <taxon>Thermales</taxon>
        <taxon>Thermaceae</taxon>
        <taxon>Meiothermus</taxon>
    </lineage>
</organism>
<gene>
    <name evidence="2" type="ORF">ENS82_13395</name>
</gene>
<evidence type="ECO:0000313" key="2">
    <source>
        <dbReference type="EMBL" id="HFG21682.1"/>
    </source>
</evidence>
<dbReference type="Pfam" id="PF13467">
    <property type="entry name" value="RHH_4"/>
    <property type="match status" value="1"/>
</dbReference>
<dbReference type="AlphaFoldDB" id="A0A7C3HTD6"/>
<dbReference type="EMBL" id="DSWI01000033">
    <property type="protein sequence ID" value="HFG21682.1"/>
    <property type="molecule type" value="Genomic_DNA"/>
</dbReference>
<dbReference type="InterPro" id="IPR027373">
    <property type="entry name" value="RHH_dom"/>
</dbReference>
<reference evidence="2" key="1">
    <citation type="journal article" date="2020" name="mSystems">
        <title>Genome- and Community-Level Interaction Insights into Carbon Utilization and Element Cycling Functions of Hydrothermarchaeota in Hydrothermal Sediment.</title>
        <authorList>
            <person name="Zhou Z."/>
            <person name="Liu Y."/>
            <person name="Xu W."/>
            <person name="Pan J."/>
            <person name="Luo Z.H."/>
            <person name="Li M."/>
        </authorList>
    </citation>
    <scope>NUCLEOTIDE SEQUENCE [LARGE SCALE GENOMIC DNA]</scope>
    <source>
        <strain evidence="2">SpSt-524</strain>
    </source>
</reference>
<protein>
    <submittedName>
        <fullName evidence="2">Ribbon-helix-helix protein, CopG family</fullName>
    </submittedName>
</protein>
<dbReference type="Gene3D" id="1.10.3990.20">
    <property type="entry name" value="protein bp1543"/>
    <property type="match status" value="1"/>
</dbReference>
<name>A0A7C3HTD6_MEIRU</name>
<comment type="caution">
    <text evidence="2">The sequence shown here is derived from an EMBL/GenBank/DDBJ whole genome shotgun (WGS) entry which is preliminary data.</text>
</comment>
<evidence type="ECO:0000259" key="1">
    <source>
        <dbReference type="Pfam" id="PF13467"/>
    </source>
</evidence>
<sequence>MVRTQIQLEEAQWQQLREIAHREGISIAEAVRRAVDGMLEEKQKAYRWRKEQALGVVGRFASGLRDVSKNHDRYLEEAFDPR</sequence>
<feature type="domain" description="Ribbon-helix-helix" evidence="1">
    <location>
        <begin position="2"/>
        <end position="34"/>
    </location>
</feature>